<feature type="domain" description="HTH araC/xylS-type" evidence="5">
    <location>
        <begin position="680"/>
        <end position="778"/>
    </location>
</feature>
<dbReference type="SMART" id="SM00342">
    <property type="entry name" value="HTH_ARAC"/>
    <property type="match status" value="1"/>
</dbReference>
<evidence type="ECO:0000256" key="1">
    <source>
        <dbReference type="ARBA" id="ARBA00023015"/>
    </source>
</evidence>
<organism evidence="6 7">
    <name type="scientific">Paenibacillus rhizosphaerae</name>
    <dbReference type="NCBI Taxonomy" id="297318"/>
    <lineage>
        <taxon>Bacteria</taxon>
        <taxon>Bacillati</taxon>
        <taxon>Bacillota</taxon>
        <taxon>Bacilli</taxon>
        <taxon>Bacillales</taxon>
        <taxon>Paenibacillaceae</taxon>
        <taxon>Paenibacillus</taxon>
    </lineage>
</organism>
<name>A0A1R1DVE2_9BACL</name>
<dbReference type="InterPro" id="IPR009057">
    <property type="entry name" value="Homeodomain-like_sf"/>
</dbReference>
<keyword evidence="2" id="KW-0238">DNA-binding</keyword>
<comment type="caution">
    <text evidence="6">The sequence shown here is derived from an EMBL/GenBank/DDBJ whole genome shotgun (WGS) entry which is preliminary data.</text>
</comment>
<evidence type="ECO:0000256" key="4">
    <source>
        <dbReference type="SAM" id="Phobius"/>
    </source>
</evidence>
<evidence type="ECO:0000256" key="3">
    <source>
        <dbReference type="ARBA" id="ARBA00023163"/>
    </source>
</evidence>
<accession>A0A1R1DVE2</accession>
<dbReference type="EMBL" id="MRTP01000030">
    <property type="protein sequence ID" value="OMF43573.1"/>
    <property type="molecule type" value="Genomic_DNA"/>
</dbReference>
<dbReference type="AlphaFoldDB" id="A0A1R1DVE2"/>
<evidence type="ECO:0000259" key="5">
    <source>
        <dbReference type="PROSITE" id="PS01124"/>
    </source>
</evidence>
<keyword evidence="3" id="KW-0804">Transcription</keyword>
<keyword evidence="4" id="KW-0812">Transmembrane</keyword>
<dbReference type="PANTHER" id="PTHR43280:SF28">
    <property type="entry name" value="HTH-TYPE TRANSCRIPTIONAL ACTIVATOR RHAS"/>
    <property type="match status" value="1"/>
</dbReference>
<keyword evidence="4" id="KW-0472">Membrane</keyword>
<evidence type="ECO:0000313" key="6">
    <source>
        <dbReference type="EMBL" id="OMF43573.1"/>
    </source>
</evidence>
<dbReference type="PROSITE" id="PS01124">
    <property type="entry name" value="HTH_ARAC_FAMILY_2"/>
    <property type="match status" value="1"/>
</dbReference>
<gene>
    <name evidence="6" type="ORF">BK138_35365</name>
</gene>
<dbReference type="InterPro" id="IPR018060">
    <property type="entry name" value="HTH_AraC"/>
</dbReference>
<dbReference type="PANTHER" id="PTHR43280">
    <property type="entry name" value="ARAC-FAMILY TRANSCRIPTIONAL REGULATOR"/>
    <property type="match status" value="1"/>
</dbReference>
<feature type="transmembrane region" description="Helical" evidence="4">
    <location>
        <begin position="318"/>
        <end position="337"/>
    </location>
</feature>
<keyword evidence="7" id="KW-1185">Reference proteome</keyword>
<dbReference type="GO" id="GO:0043565">
    <property type="term" value="F:sequence-specific DNA binding"/>
    <property type="evidence" value="ECO:0007669"/>
    <property type="project" value="InterPro"/>
</dbReference>
<dbReference type="STRING" id="297318.BK138_35365"/>
<evidence type="ECO:0000313" key="7">
    <source>
        <dbReference type="Proteomes" id="UP000187172"/>
    </source>
</evidence>
<dbReference type="GO" id="GO:0003700">
    <property type="term" value="F:DNA-binding transcription factor activity"/>
    <property type="evidence" value="ECO:0007669"/>
    <property type="project" value="InterPro"/>
</dbReference>
<dbReference type="Gene3D" id="1.10.10.60">
    <property type="entry name" value="Homeodomain-like"/>
    <property type="match status" value="2"/>
</dbReference>
<feature type="transmembrane region" description="Helical" evidence="4">
    <location>
        <begin position="26"/>
        <end position="49"/>
    </location>
</feature>
<sequence length="781" mass="90597">MKFYWRVVMVNRFWQTYRTVLFCRLFANYFALILIPVIVAAVLTNFFVVRLIEHDAERLNNTIMQHFSEQTDDTFVSLERDMVNMLSTASLKNFPGSSGDPADLTQHYEWIHSLMQQMNKLDSEDLVYKSFLYFASEDLVIDGNTYNNKDEYFREQYLIKDTDMPSYFANFTGKKSMVFTKPHTVFERPPFTRDIVSTHSNTAMLMSYPFNNSNPEVYLVVNLDLDKLRGRLGIQEKWVTDTMLVNSSGSVLISNGSSELQPDSFAAMIRMNPEQTLFLNENKKALSFTKSRFNDTWHYVSMIDLPTLMKPASTIRTMTFVLLGMFIIVGGLVSYYLSRKLYNPIREIKTGLESQHPHLDDAPGSHSGNEFDTIKRFSHLLISKNKELTQTVNGMFPIVQEQFIVRVLFGQYRDSLSIEYYAKEIAFPYKPVSSATVLCIDIQYYSPFAEQLSETSKSFMLAELKEKIRKLSPAMIWVCQTRSEQLSCVLHHEENGLCDLMETANVIKLLLEHPYYKASIGIGETIHSVAALHQSYNHAHSMLHYKSLHSGAEICSEQRVWKERSSGDSFLSSQEVNRIFNRYKAGDYKNLLQSVFDLLDAGMRSNANADQMKNLGTDVLNTWARAIESEQNDFDISVYSELFASINRCVTWEEMRRTFREIHGVLFRTTVAPDRKQQFAEILDYIRAHYNEELSIEHFAEQMNMSAGHFSRMFKEEVGEKYVEYIAKYRISKAKQFLLETDMKIDDIAGQIGYWGRNSFIRNFRRYEGITPAKYRTIHQS</sequence>
<evidence type="ECO:0000256" key="2">
    <source>
        <dbReference type="ARBA" id="ARBA00023125"/>
    </source>
</evidence>
<dbReference type="Proteomes" id="UP000187172">
    <property type="component" value="Unassembled WGS sequence"/>
</dbReference>
<dbReference type="SUPFAM" id="SSF46689">
    <property type="entry name" value="Homeodomain-like"/>
    <property type="match status" value="2"/>
</dbReference>
<keyword evidence="4" id="KW-1133">Transmembrane helix</keyword>
<reference evidence="6 7" key="1">
    <citation type="submission" date="2016-11" db="EMBL/GenBank/DDBJ databases">
        <title>Paenibacillus species isolates.</title>
        <authorList>
            <person name="Beno S.M."/>
        </authorList>
    </citation>
    <scope>NUCLEOTIDE SEQUENCE [LARGE SCALE GENOMIC DNA]</scope>
    <source>
        <strain evidence="6 7">FSL R5-0378</strain>
    </source>
</reference>
<protein>
    <recommendedName>
        <fullName evidence="5">HTH araC/xylS-type domain-containing protein</fullName>
    </recommendedName>
</protein>
<proteinExistence type="predicted"/>
<keyword evidence="1" id="KW-0805">Transcription regulation</keyword>
<dbReference type="Pfam" id="PF12833">
    <property type="entry name" value="HTH_18"/>
    <property type="match status" value="1"/>
</dbReference>